<dbReference type="OrthoDB" id="6624781at2"/>
<dbReference type="AlphaFoldDB" id="A0A419I7J2"/>
<proteinExistence type="predicted"/>
<reference evidence="1 2" key="1">
    <citation type="submission" date="2018-09" db="EMBL/GenBank/DDBJ databases">
        <title>YIM PH 21725 draft genome.</title>
        <authorList>
            <person name="Miao C."/>
        </authorList>
    </citation>
    <scope>NUCLEOTIDE SEQUENCE [LARGE SCALE GENOMIC DNA]</scope>
    <source>
        <strain evidence="2">YIM PH21725</strain>
    </source>
</reference>
<accession>A0A419I7J2</accession>
<dbReference type="EMBL" id="QZFV01000067">
    <property type="protein sequence ID" value="RJQ87675.1"/>
    <property type="molecule type" value="Genomic_DNA"/>
</dbReference>
<dbReference type="Proteomes" id="UP000285112">
    <property type="component" value="Unassembled WGS sequence"/>
</dbReference>
<organism evidence="1 2">
    <name type="scientific">Amycolatopsis panacis</name>
    <dbReference type="NCBI Taxonomy" id="2340917"/>
    <lineage>
        <taxon>Bacteria</taxon>
        <taxon>Bacillati</taxon>
        <taxon>Actinomycetota</taxon>
        <taxon>Actinomycetes</taxon>
        <taxon>Pseudonocardiales</taxon>
        <taxon>Pseudonocardiaceae</taxon>
        <taxon>Amycolatopsis</taxon>
    </lineage>
</organism>
<comment type="caution">
    <text evidence="1">The sequence shown here is derived from an EMBL/GenBank/DDBJ whole genome shotgun (WGS) entry which is preliminary data.</text>
</comment>
<dbReference type="SUPFAM" id="SSF55961">
    <property type="entry name" value="Bet v1-like"/>
    <property type="match status" value="1"/>
</dbReference>
<evidence type="ECO:0000313" key="2">
    <source>
        <dbReference type="Proteomes" id="UP000285112"/>
    </source>
</evidence>
<keyword evidence="2" id="KW-1185">Reference proteome</keyword>
<sequence>MDEEIRIVRADRVIEADAASIFELIADPARQPRWDGNANLAEAEPGQRVHAIGEVFRMVLTTGATRENHVVEFAEGRCIAWRPSEPGSRPPGHLWRWELEPVAGGGTRVTHTYDWTGLPASESTRIERARATTADRLQASLDNLAAVAEGG</sequence>
<dbReference type="InterPro" id="IPR019587">
    <property type="entry name" value="Polyketide_cyclase/dehydratase"/>
</dbReference>
<gene>
    <name evidence="1" type="ORF">D5S19_09025</name>
</gene>
<protein>
    <submittedName>
        <fullName evidence="1">Polyketide cyclase</fullName>
    </submittedName>
</protein>
<evidence type="ECO:0000313" key="1">
    <source>
        <dbReference type="EMBL" id="RJQ87675.1"/>
    </source>
</evidence>
<dbReference type="Gene3D" id="3.30.530.20">
    <property type="match status" value="1"/>
</dbReference>
<dbReference type="InterPro" id="IPR023393">
    <property type="entry name" value="START-like_dom_sf"/>
</dbReference>
<name>A0A419I7J2_9PSEU</name>
<dbReference type="RefSeq" id="WP_120022898.1">
    <property type="nucleotide sequence ID" value="NZ_QZFV01000067.1"/>
</dbReference>
<dbReference type="Pfam" id="PF10604">
    <property type="entry name" value="Polyketide_cyc2"/>
    <property type="match status" value="1"/>
</dbReference>